<reference evidence="2 3" key="1">
    <citation type="submission" date="2019-02" db="EMBL/GenBank/DDBJ databases">
        <title>Deep-cultivation of Planctomycetes and their phenomic and genomic characterization uncovers novel biology.</title>
        <authorList>
            <person name="Wiegand S."/>
            <person name="Jogler M."/>
            <person name="Boedeker C."/>
            <person name="Pinto D."/>
            <person name="Vollmers J."/>
            <person name="Rivas-Marin E."/>
            <person name="Kohn T."/>
            <person name="Peeters S.H."/>
            <person name="Heuer A."/>
            <person name="Rast P."/>
            <person name="Oberbeckmann S."/>
            <person name="Bunk B."/>
            <person name="Jeske O."/>
            <person name="Meyerdierks A."/>
            <person name="Storesund J.E."/>
            <person name="Kallscheuer N."/>
            <person name="Luecker S."/>
            <person name="Lage O.M."/>
            <person name="Pohl T."/>
            <person name="Merkel B.J."/>
            <person name="Hornburger P."/>
            <person name="Mueller R.-W."/>
            <person name="Bruemmer F."/>
            <person name="Labrenz M."/>
            <person name="Spormann A.M."/>
            <person name="Op Den Camp H."/>
            <person name="Overmann J."/>
            <person name="Amann R."/>
            <person name="Jetten M.S.M."/>
            <person name="Mascher T."/>
            <person name="Medema M.H."/>
            <person name="Devos D.P."/>
            <person name="Kaster A.-K."/>
            <person name="Ovreas L."/>
            <person name="Rohde M."/>
            <person name="Galperin M.Y."/>
            <person name="Jogler C."/>
        </authorList>
    </citation>
    <scope>NUCLEOTIDE SEQUENCE [LARGE SCALE GENOMIC DNA]</scope>
    <source>
        <strain evidence="2 3">Pla111</strain>
    </source>
</reference>
<proteinExistence type="predicted"/>
<keyword evidence="3" id="KW-1185">Reference proteome</keyword>
<feature type="chain" id="PRO_5022942997" description="PEP-CTERM protein-sorting domain-containing protein" evidence="1">
    <location>
        <begin position="24"/>
        <end position="377"/>
    </location>
</feature>
<name>A0A5C5W7P0_9BACT</name>
<evidence type="ECO:0000313" key="3">
    <source>
        <dbReference type="Proteomes" id="UP000318995"/>
    </source>
</evidence>
<dbReference type="Proteomes" id="UP000318995">
    <property type="component" value="Unassembled WGS sequence"/>
</dbReference>
<feature type="signal peptide" evidence="1">
    <location>
        <begin position="1"/>
        <end position="23"/>
    </location>
</feature>
<keyword evidence="1" id="KW-0732">Signal</keyword>
<gene>
    <name evidence="2" type="ORF">Pla111_17000</name>
</gene>
<comment type="caution">
    <text evidence="2">The sequence shown here is derived from an EMBL/GenBank/DDBJ whole genome shotgun (WGS) entry which is preliminary data.</text>
</comment>
<dbReference type="RefSeq" id="WP_146573257.1">
    <property type="nucleotide sequence ID" value="NZ_SJPH01000003.1"/>
</dbReference>
<dbReference type="AlphaFoldDB" id="A0A5C5W7P0"/>
<organism evidence="2 3">
    <name type="scientific">Botrimarina hoheduenensis</name>
    <dbReference type="NCBI Taxonomy" id="2528000"/>
    <lineage>
        <taxon>Bacteria</taxon>
        <taxon>Pseudomonadati</taxon>
        <taxon>Planctomycetota</taxon>
        <taxon>Planctomycetia</taxon>
        <taxon>Pirellulales</taxon>
        <taxon>Lacipirellulaceae</taxon>
        <taxon>Botrimarina</taxon>
    </lineage>
</organism>
<sequence length="377" mass="39312" precursor="true">MAPAKTTLLVLIAMITATPAATAAVTNFYPQQAFPGLPGHNTYDLQIGFSGQLGVQQLYVRLVEGSIYNNTPFGSALPPSSALLAIVPELQFDTFVATGGLTSTTSAPTLILGGGTNAGGGAALDMTSTDRLSAAWSPAVGTTVTNQNDYTIARLTLSDDARGELLYFGTTTDNATYQRRLLFQSGSIFTLVDPWSGDFNFDLKVDNTDLNLLLANWGADNVPGAWLHNFVGPIVDNKELNSLLASWGGVGFYSPFAIPEPGSALLCGVAAGSLLTRRRRVRTRATGTSSAPASTTPAAPVAVLLGSTASAPAQVTALHVVPVAVPTFNDPLFDLSASFTIDLEIDFTGALGGQQIYVSLTQGELLYHPLGTGTPPD</sequence>
<evidence type="ECO:0000313" key="2">
    <source>
        <dbReference type="EMBL" id="TWT46604.1"/>
    </source>
</evidence>
<evidence type="ECO:0008006" key="4">
    <source>
        <dbReference type="Google" id="ProtNLM"/>
    </source>
</evidence>
<accession>A0A5C5W7P0</accession>
<protein>
    <recommendedName>
        <fullName evidence="4">PEP-CTERM protein-sorting domain-containing protein</fullName>
    </recommendedName>
</protein>
<dbReference type="EMBL" id="SJPH01000003">
    <property type="protein sequence ID" value="TWT46604.1"/>
    <property type="molecule type" value="Genomic_DNA"/>
</dbReference>
<evidence type="ECO:0000256" key="1">
    <source>
        <dbReference type="SAM" id="SignalP"/>
    </source>
</evidence>